<dbReference type="EMBL" id="CADCVE010000090">
    <property type="protein sequence ID" value="CAA9462354.1"/>
    <property type="molecule type" value="Genomic_DNA"/>
</dbReference>
<reference evidence="1" key="1">
    <citation type="submission" date="2020-02" db="EMBL/GenBank/DDBJ databases">
        <authorList>
            <person name="Meier V. D."/>
        </authorList>
    </citation>
    <scope>NUCLEOTIDE SEQUENCE</scope>
    <source>
        <strain evidence="1">AVDCRST_MAG28</strain>
    </source>
</reference>
<protein>
    <submittedName>
        <fullName evidence="1">Uncharacterized protein</fullName>
    </submittedName>
</protein>
<proteinExistence type="predicted"/>
<feature type="non-terminal residue" evidence="1">
    <location>
        <position position="43"/>
    </location>
</feature>
<name>A0A6J4R2I9_9ACTN</name>
<evidence type="ECO:0000313" key="1">
    <source>
        <dbReference type="EMBL" id="CAA9462354.1"/>
    </source>
</evidence>
<organism evidence="1">
    <name type="scientific">uncultured Rubrobacteraceae bacterium</name>
    <dbReference type="NCBI Taxonomy" id="349277"/>
    <lineage>
        <taxon>Bacteria</taxon>
        <taxon>Bacillati</taxon>
        <taxon>Actinomycetota</taxon>
        <taxon>Rubrobacteria</taxon>
        <taxon>Rubrobacterales</taxon>
        <taxon>Rubrobacteraceae</taxon>
        <taxon>environmental samples</taxon>
    </lineage>
</organism>
<sequence length="43" mass="4743">AAYAEHLQMDRSRQFALLSSTAAYGWRAVRVGARHPDQGTPSL</sequence>
<dbReference type="AlphaFoldDB" id="A0A6J4R2I9"/>
<gene>
    <name evidence="1" type="ORF">AVDCRST_MAG28-3514</name>
</gene>
<accession>A0A6J4R2I9</accession>
<feature type="non-terminal residue" evidence="1">
    <location>
        <position position="1"/>
    </location>
</feature>